<organism evidence="3 4">
    <name type="scientific">Flammeovirga yaeyamensis</name>
    <dbReference type="NCBI Taxonomy" id="367791"/>
    <lineage>
        <taxon>Bacteria</taxon>
        <taxon>Pseudomonadati</taxon>
        <taxon>Bacteroidota</taxon>
        <taxon>Cytophagia</taxon>
        <taxon>Cytophagales</taxon>
        <taxon>Flammeovirgaceae</taxon>
        <taxon>Flammeovirga</taxon>
    </lineage>
</organism>
<reference evidence="3 4" key="1">
    <citation type="submission" date="2021-05" db="EMBL/GenBank/DDBJ databases">
        <title>Comparative genomic studies on the polysaccharide-degrading batcterial strains of the Flammeovirga genus.</title>
        <authorList>
            <person name="Zewei F."/>
            <person name="Zheng Z."/>
            <person name="Yu L."/>
            <person name="Ruyue G."/>
            <person name="Yanhong M."/>
            <person name="Yuanyuan C."/>
            <person name="Jingyan G."/>
            <person name="Wenjun H."/>
        </authorList>
    </citation>
    <scope>NUCLEOTIDE SEQUENCE [LARGE SCALE GENOMIC DNA]</scope>
    <source>
        <strain evidence="3 4">NBRC:100898</strain>
    </source>
</reference>
<accession>A0AAX1NAY6</accession>
<name>A0AAX1NAY6_9BACT</name>
<dbReference type="InterPro" id="IPR043781">
    <property type="entry name" value="DUF5723"/>
</dbReference>
<feature type="domain" description="DUF5723" evidence="2">
    <location>
        <begin position="38"/>
        <end position="417"/>
    </location>
</feature>
<dbReference type="RefSeq" id="WP_169665521.1">
    <property type="nucleotide sequence ID" value="NZ_CP076133.1"/>
</dbReference>
<evidence type="ECO:0000313" key="3">
    <source>
        <dbReference type="EMBL" id="QWG04630.1"/>
    </source>
</evidence>
<dbReference type="AlphaFoldDB" id="A0AAX1NAY6"/>
<feature type="chain" id="PRO_5043567285" description="DUF5723 domain-containing protein" evidence="1">
    <location>
        <begin position="21"/>
        <end position="448"/>
    </location>
</feature>
<proteinExistence type="predicted"/>
<feature type="signal peptide" evidence="1">
    <location>
        <begin position="1"/>
        <end position="20"/>
    </location>
</feature>
<keyword evidence="1" id="KW-0732">Signal</keyword>
<gene>
    <name evidence="3" type="ORF">KMW28_27410</name>
</gene>
<protein>
    <recommendedName>
        <fullName evidence="2">DUF5723 domain-containing protein</fullName>
    </recommendedName>
</protein>
<dbReference type="Gene3D" id="2.40.160.60">
    <property type="entry name" value="Outer membrane protein transport protein (OMPP1/FadL/TodX)"/>
    <property type="match status" value="1"/>
</dbReference>
<dbReference type="KEGG" id="fya:KMW28_27410"/>
<evidence type="ECO:0000313" key="4">
    <source>
        <dbReference type="Proteomes" id="UP000678679"/>
    </source>
</evidence>
<dbReference type="EMBL" id="CP076133">
    <property type="protein sequence ID" value="QWG04630.1"/>
    <property type="molecule type" value="Genomic_DNA"/>
</dbReference>
<sequence length="448" mass="49935">MKKYLIIAFLFLGYSSFAQQVNTLFFQNDVAQSQQINPARKMDSKWVVSIPVTNIGMVAYNEFSFSDIYYEQNGQGYINQNALNNLLKPNNNTQLSGLSSEILGIYHQTDNFGFRVSVNYGLWQRVVYTDNMFDFLLRGPAAPGVLGQKQEISALIDGIGYVSVNLGSNFKVTDKLTLGVTLKFLSGTHQLKAQAEGSFMQKDNTSYDTEVDGRLTFSGYGLGEYIDEENNFSVNEMDAVESLAEVKNYGFAVDIGATYELTDKWTIESSLISLGAIRWDDRDQIKYDSDLAAINFKGIDINDIMGGNEVTSPIPSLDTLQFNNFEGEEKTDVTVMPWTFNLGTSFKFTKSTTFGALYSQTVFDKTVFPSFTLHAQQKLGRSFGIGLSYSADKQSLTNFGGMVSVGFPGFQMYFITDNLLSAAVNWEKSATANLRFGMNLKFGRSKKI</sequence>
<keyword evidence="4" id="KW-1185">Reference proteome</keyword>
<evidence type="ECO:0000259" key="2">
    <source>
        <dbReference type="Pfam" id="PF18990"/>
    </source>
</evidence>
<dbReference type="Pfam" id="PF18990">
    <property type="entry name" value="DUF5723"/>
    <property type="match status" value="1"/>
</dbReference>
<evidence type="ECO:0000256" key="1">
    <source>
        <dbReference type="SAM" id="SignalP"/>
    </source>
</evidence>
<dbReference type="Proteomes" id="UP000678679">
    <property type="component" value="Chromosome 2"/>
</dbReference>